<keyword evidence="5" id="KW-0418">Kinase</keyword>
<dbReference type="NCBIfam" id="TIGR00229">
    <property type="entry name" value="sensory_box"/>
    <property type="match status" value="2"/>
</dbReference>
<dbReference type="SMART" id="SM00091">
    <property type="entry name" value="PAS"/>
    <property type="match status" value="2"/>
</dbReference>
<dbReference type="Pfam" id="PF00512">
    <property type="entry name" value="HisKA"/>
    <property type="match status" value="1"/>
</dbReference>
<dbReference type="PROSITE" id="PS50112">
    <property type="entry name" value="PAS"/>
    <property type="match status" value="2"/>
</dbReference>
<dbReference type="SMART" id="SM00086">
    <property type="entry name" value="PAC"/>
    <property type="match status" value="2"/>
</dbReference>
<dbReference type="Gene3D" id="1.10.287.130">
    <property type="match status" value="1"/>
</dbReference>
<dbReference type="PANTHER" id="PTHR43711">
    <property type="entry name" value="TWO-COMPONENT HISTIDINE KINASE"/>
    <property type="match status" value="1"/>
</dbReference>
<dbReference type="InterPro" id="IPR036890">
    <property type="entry name" value="HATPase_C_sf"/>
</dbReference>
<dbReference type="InterPro" id="IPR000700">
    <property type="entry name" value="PAS-assoc_C"/>
</dbReference>
<dbReference type="InterPro" id="IPR013656">
    <property type="entry name" value="PAS_4"/>
</dbReference>
<comment type="caution">
    <text evidence="10">The sequence shown here is derived from an EMBL/GenBank/DDBJ whole genome shotgun (WGS) entry which is preliminary data.</text>
</comment>
<dbReference type="InterPro" id="IPR003661">
    <property type="entry name" value="HisK_dim/P_dom"/>
</dbReference>
<feature type="domain" description="PAS" evidence="8">
    <location>
        <begin position="139"/>
        <end position="216"/>
    </location>
</feature>
<dbReference type="Pfam" id="PF08447">
    <property type="entry name" value="PAS_3"/>
    <property type="match status" value="1"/>
</dbReference>
<sequence>MDDSSTPEKHDEHGADWYRTLVEEVNDLATVVDTDGTITYVSPAVTRILGYEPDELVGREGYEFVHPDDRERNVEAVETVLSNPSESETVEVRFRHADGSWCWIEATMRNRLDDGVDGILLSSRDITERKEYEADARELAEEYEALLNNVEDAIFLIDVVEVDDGIRFEFERLSPSYERQTGLTTDEVRGQTPRDVFGDEQGAKLEANYHRCVNTGKPISYQEELRVDEGARFWQTKLAPGVTDDEITRLVGITRNVTDRVERERRLRQQNERLDEFASVISHDLRNPLNVAQSRATLLAEQAESEHLAPLLESLDRMEAIVEDTLALARQGDTIGETEPISLTNLVGKCWAGVDTDDATIEIVDETTIQGDPDRLRHVFENLFRNAVEHGSTGNWTSSDDAVEHGGSDVTVRVGSHGEQGIYVEDDGVGIPADEREDVFEPGYSSASGGTGFGLPIVKRIVEAHGWELSLTDGTDGGVRFEFEMAEQGVV</sequence>
<gene>
    <name evidence="10" type="ORF">EAF64_08020</name>
</gene>
<dbReference type="Pfam" id="PF02518">
    <property type="entry name" value="HATPase_c"/>
    <property type="match status" value="1"/>
</dbReference>
<dbReference type="CDD" id="cd00075">
    <property type="entry name" value="HATPase"/>
    <property type="match status" value="1"/>
</dbReference>
<evidence type="ECO:0000313" key="10">
    <source>
        <dbReference type="EMBL" id="RXK50482.1"/>
    </source>
</evidence>
<keyword evidence="4" id="KW-0808">Transferase</keyword>
<evidence type="ECO:0000259" key="9">
    <source>
        <dbReference type="PROSITE" id="PS50113"/>
    </source>
</evidence>
<keyword evidence="6" id="KW-0902">Two-component regulatory system</keyword>
<dbReference type="Gene3D" id="3.30.565.10">
    <property type="entry name" value="Histidine kinase-like ATPase, C-terminal domain"/>
    <property type="match status" value="1"/>
</dbReference>
<keyword evidence="11" id="KW-1185">Reference proteome</keyword>
<dbReference type="SMART" id="SM00388">
    <property type="entry name" value="HisKA"/>
    <property type="match status" value="1"/>
</dbReference>
<dbReference type="AlphaFoldDB" id="A0A498KXY2"/>
<dbReference type="Gene3D" id="3.30.450.20">
    <property type="entry name" value="PAS domain"/>
    <property type="match status" value="2"/>
</dbReference>
<dbReference type="OrthoDB" id="8127at2157"/>
<protein>
    <recommendedName>
        <fullName evidence="2">histidine kinase</fullName>
        <ecNumber evidence="2">2.7.13.3</ecNumber>
    </recommendedName>
</protein>
<evidence type="ECO:0000256" key="6">
    <source>
        <dbReference type="ARBA" id="ARBA00023012"/>
    </source>
</evidence>
<dbReference type="PROSITE" id="PS50109">
    <property type="entry name" value="HIS_KIN"/>
    <property type="match status" value="1"/>
</dbReference>
<accession>A0A498KXY2</accession>
<organism evidence="10 11">
    <name type="scientific">Halorientalis pallida</name>
    <dbReference type="NCBI Taxonomy" id="2479928"/>
    <lineage>
        <taxon>Archaea</taxon>
        <taxon>Methanobacteriati</taxon>
        <taxon>Methanobacteriota</taxon>
        <taxon>Stenosarchaea group</taxon>
        <taxon>Halobacteria</taxon>
        <taxon>Halobacteriales</taxon>
        <taxon>Haloarculaceae</taxon>
        <taxon>Halorientalis</taxon>
    </lineage>
</organism>
<evidence type="ECO:0000259" key="7">
    <source>
        <dbReference type="PROSITE" id="PS50109"/>
    </source>
</evidence>
<dbReference type="InterPro" id="IPR050736">
    <property type="entry name" value="Sensor_HK_Regulatory"/>
</dbReference>
<dbReference type="InterPro" id="IPR000014">
    <property type="entry name" value="PAS"/>
</dbReference>
<feature type="domain" description="PAS" evidence="8">
    <location>
        <begin position="14"/>
        <end position="84"/>
    </location>
</feature>
<reference evidence="10 11" key="1">
    <citation type="submission" date="2019-01" db="EMBL/GenBank/DDBJ databases">
        <title>Halorientalis sp. F13-25 a new haloarchaeum isolated from hypersaline water.</title>
        <authorList>
            <person name="Ana D.-V."/>
            <person name="Cristina S.-P."/>
            <person name="Antonio V."/>
        </authorList>
    </citation>
    <scope>NUCLEOTIDE SEQUENCE [LARGE SCALE GENOMIC DNA]</scope>
    <source>
        <strain evidence="10 11">F13-25</strain>
    </source>
</reference>
<evidence type="ECO:0000256" key="4">
    <source>
        <dbReference type="ARBA" id="ARBA00022679"/>
    </source>
</evidence>
<dbReference type="EMBL" id="RDFA01000002">
    <property type="protein sequence ID" value="RXK50482.1"/>
    <property type="molecule type" value="Genomic_DNA"/>
</dbReference>
<dbReference type="Pfam" id="PF08448">
    <property type="entry name" value="PAS_4"/>
    <property type="match status" value="1"/>
</dbReference>
<dbReference type="GO" id="GO:0000155">
    <property type="term" value="F:phosphorelay sensor kinase activity"/>
    <property type="evidence" value="ECO:0007669"/>
    <property type="project" value="InterPro"/>
</dbReference>
<evidence type="ECO:0000256" key="2">
    <source>
        <dbReference type="ARBA" id="ARBA00012438"/>
    </source>
</evidence>
<dbReference type="SUPFAM" id="SSF55785">
    <property type="entry name" value="PYP-like sensor domain (PAS domain)"/>
    <property type="match status" value="2"/>
</dbReference>
<dbReference type="PANTHER" id="PTHR43711:SF1">
    <property type="entry name" value="HISTIDINE KINASE 1"/>
    <property type="match status" value="1"/>
</dbReference>
<dbReference type="Proteomes" id="UP000289691">
    <property type="component" value="Unassembled WGS sequence"/>
</dbReference>
<keyword evidence="3" id="KW-0597">Phosphoprotein</keyword>
<dbReference type="InterPro" id="IPR001610">
    <property type="entry name" value="PAC"/>
</dbReference>
<dbReference type="InterPro" id="IPR035965">
    <property type="entry name" value="PAS-like_dom_sf"/>
</dbReference>
<dbReference type="SUPFAM" id="SSF55874">
    <property type="entry name" value="ATPase domain of HSP90 chaperone/DNA topoisomerase II/histidine kinase"/>
    <property type="match status" value="1"/>
</dbReference>
<proteinExistence type="predicted"/>
<evidence type="ECO:0000313" key="11">
    <source>
        <dbReference type="Proteomes" id="UP000289691"/>
    </source>
</evidence>
<dbReference type="InterPro" id="IPR036097">
    <property type="entry name" value="HisK_dim/P_sf"/>
</dbReference>
<comment type="catalytic activity">
    <reaction evidence="1">
        <text>ATP + protein L-histidine = ADP + protein N-phospho-L-histidine.</text>
        <dbReference type="EC" id="2.7.13.3"/>
    </reaction>
</comment>
<dbReference type="InterPro" id="IPR005467">
    <property type="entry name" value="His_kinase_dom"/>
</dbReference>
<dbReference type="CDD" id="cd00130">
    <property type="entry name" value="PAS"/>
    <property type="match status" value="1"/>
</dbReference>
<dbReference type="InterPro" id="IPR013655">
    <property type="entry name" value="PAS_fold_3"/>
</dbReference>
<dbReference type="CDD" id="cd00082">
    <property type="entry name" value="HisKA"/>
    <property type="match status" value="1"/>
</dbReference>
<dbReference type="PROSITE" id="PS50113">
    <property type="entry name" value="PAC"/>
    <property type="match status" value="1"/>
</dbReference>
<dbReference type="SMART" id="SM00387">
    <property type="entry name" value="HATPase_c"/>
    <property type="match status" value="1"/>
</dbReference>
<dbReference type="EC" id="2.7.13.3" evidence="2"/>
<dbReference type="SUPFAM" id="SSF47384">
    <property type="entry name" value="Homodimeric domain of signal transducing histidine kinase"/>
    <property type="match status" value="1"/>
</dbReference>
<dbReference type="InterPro" id="IPR004358">
    <property type="entry name" value="Sig_transdc_His_kin-like_C"/>
</dbReference>
<evidence type="ECO:0000256" key="1">
    <source>
        <dbReference type="ARBA" id="ARBA00000085"/>
    </source>
</evidence>
<feature type="domain" description="Histidine kinase" evidence="7">
    <location>
        <begin position="280"/>
        <end position="489"/>
    </location>
</feature>
<feature type="domain" description="PAC" evidence="9">
    <location>
        <begin position="88"/>
        <end position="138"/>
    </location>
</feature>
<dbReference type="RefSeq" id="WP_129068442.1">
    <property type="nucleotide sequence ID" value="NZ_RDFA01000002.1"/>
</dbReference>
<evidence type="ECO:0000256" key="5">
    <source>
        <dbReference type="ARBA" id="ARBA00022777"/>
    </source>
</evidence>
<evidence type="ECO:0000259" key="8">
    <source>
        <dbReference type="PROSITE" id="PS50112"/>
    </source>
</evidence>
<evidence type="ECO:0000256" key="3">
    <source>
        <dbReference type="ARBA" id="ARBA00022553"/>
    </source>
</evidence>
<name>A0A498KXY2_9EURY</name>
<dbReference type="PRINTS" id="PR00344">
    <property type="entry name" value="BCTRLSENSOR"/>
</dbReference>
<dbReference type="InterPro" id="IPR003594">
    <property type="entry name" value="HATPase_dom"/>
</dbReference>